<name>A0A653CTY3_CALMS</name>
<accession>A0A653CTY3</accession>
<reference evidence="2 3" key="1">
    <citation type="submission" date="2019-01" db="EMBL/GenBank/DDBJ databases">
        <authorList>
            <person name="Sayadi A."/>
        </authorList>
    </citation>
    <scope>NUCLEOTIDE SEQUENCE [LARGE SCALE GENOMIC DNA]</scope>
</reference>
<gene>
    <name evidence="2" type="ORF">CALMAC_LOCUS11858</name>
</gene>
<dbReference type="EMBL" id="CAACVG010008882">
    <property type="protein sequence ID" value="VEN51380.1"/>
    <property type="molecule type" value="Genomic_DNA"/>
</dbReference>
<organism evidence="2 3">
    <name type="scientific">Callosobruchus maculatus</name>
    <name type="common">Southern cowpea weevil</name>
    <name type="synonym">Pulse bruchid</name>
    <dbReference type="NCBI Taxonomy" id="64391"/>
    <lineage>
        <taxon>Eukaryota</taxon>
        <taxon>Metazoa</taxon>
        <taxon>Ecdysozoa</taxon>
        <taxon>Arthropoda</taxon>
        <taxon>Hexapoda</taxon>
        <taxon>Insecta</taxon>
        <taxon>Pterygota</taxon>
        <taxon>Neoptera</taxon>
        <taxon>Endopterygota</taxon>
        <taxon>Coleoptera</taxon>
        <taxon>Polyphaga</taxon>
        <taxon>Cucujiformia</taxon>
        <taxon>Chrysomeloidea</taxon>
        <taxon>Chrysomelidae</taxon>
        <taxon>Bruchinae</taxon>
        <taxon>Bruchini</taxon>
        <taxon>Callosobruchus</taxon>
    </lineage>
</organism>
<evidence type="ECO:0000313" key="3">
    <source>
        <dbReference type="Proteomes" id="UP000410492"/>
    </source>
</evidence>
<dbReference type="Proteomes" id="UP000410492">
    <property type="component" value="Unassembled WGS sequence"/>
</dbReference>
<protein>
    <submittedName>
        <fullName evidence="2">Uncharacterized protein</fullName>
    </submittedName>
</protein>
<keyword evidence="1" id="KW-0472">Membrane</keyword>
<keyword evidence="3" id="KW-1185">Reference proteome</keyword>
<proteinExistence type="predicted"/>
<evidence type="ECO:0000256" key="1">
    <source>
        <dbReference type="SAM" id="Phobius"/>
    </source>
</evidence>
<evidence type="ECO:0000313" key="2">
    <source>
        <dbReference type="EMBL" id="VEN51380.1"/>
    </source>
</evidence>
<dbReference type="AlphaFoldDB" id="A0A653CTY3"/>
<feature type="transmembrane region" description="Helical" evidence="1">
    <location>
        <begin position="29"/>
        <end position="54"/>
    </location>
</feature>
<keyword evidence="1" id="KW-1133">Transmembrane helix</keyword>
<keyword evidence="1" id="KW-0812">Transmembrane</keyword>
<sequence>MLAYDQFWCWHNVQSVLVLAYDQLRCWHIIVNFGMAYGTVGFGVGIKFWCWYIIVKFSEMTR</sequence>